<keyword evidence="3" id="KW-1185">Reference proteome</keyword>
<comment type="caution">
    <text evidence="2">The sequence shown here is derived from an EMBL/GenBank/DDBJ whole genome shotgun (WGS) entry which is preliminary data.</text>
</comment>
<dbReference type="EMBL" id="JAZHPZ010000007">
    <property type="protein sequence ID" value="MEF2967186.1"/>
    <property type="molecule type" value="Genomic_DNA"/>
</dbReference>
<dbReference type="Pfam" id="PF00583">
    <property type="entry name" value="Acetyltransf_1"/>
    <property type="match status" value="1"/>
</dbReference>
<dbReference type="Proteomes" id="UP001306950">
    <property type="component" value="Unassembled WGS sequence"/>
</dbReference>
<evidence type="ECO:0000313" key="2">
    <source>
        <dbReference type="EMBL" id="MEF2967186.1"/>
    </source>
</evidence>
<name>A0ABU7VVE9_9BACL</name>
<feature type="domain" description="N-acetyltransferase" evidence="1">
    <location>
        <begin position="16"/>
        <end position="173"/>
    </location>
</feature>
<gene>
    <name evidence="2" type="ORF">V3851_15215</name>
</gene>
<keyword evidence="2" id="KW-0808">Transferase</keyword>
<reference evidence="2 3" key="1">
    <citation type="submission" date="2024-02" db="EMBL/GenBank/DDBJ databases">
        <title>A nitrogen-fixing paenibacillus bacterium.</title>
        <authorList>
            <person name="Zhang W.L."/>
            <person name="Chen S.F."/>
        </authorList>
    </citation>
    <scope>NUCLEOTIDE SEQUENCE [LARGE SCALE GENOMIC DNA]</scope>
    <source>
        <strain evidence="2 3">M1</strain>
    </source>
</reference>
<dbReference type="GO" id="GO:0016740">
    <property type="term" value="F:transferase activity"/>
    <property type="evidence" value="ECO:0007669"/>
    <property type="project" value="UniProtKB-KW"/>
</dbReference>
<evidence type="ECO:0000313" key="3">
    <source>
        <dbReference type="Proteomes" id="UP001306950"/>
    </source>
</evidence>
<accession>A0ABU7VVE9</accession>
<dbReference type="EC" id="2.-.-.-" evidence="2"/>
<dbReference type="PROSITE" id="PS51186">
    <property type="entry name" value="GNAT"/>
    <property type="match status" value="1"/>
</dbReference>
<dbReference type="CDD" id="cd04301">
    <property type="entry name" value="NAT_SF"/>
    <property type="match status" value="1"/>
</dbReference>
<dbReference type="PANTHER" id="PTHR43415">
    <property type="entry name" value="SPERMIDINE N(1)-ACETYLTRANSFERASE"/>
    <property type="match status" value="1"/>
</dbReference>
<protein>
    <submittedName>
        <fullName evidence="2">GNAT family protein</fullName>
        <ecNumber evidence="2">2.-.-.-</ecNumber>
    </submittedName>
</protein>
<dbReference type="Gene3D" id="3.40.630.30">
    <property type="match status" value="1"/>
</dbReference>
<evidence type="ECO:0000259" key="1">
    <source>
        <dbReference type="PROSITE" id="PS51186"/>
    </source>
</evidence>
<dbReference type="PANTHER" id="PTHR43415:SF3">
    <property type="entry name" value="GNAT-FAMILY ACETYLTRANSFERASE"/>
    <property type="match status" value="1"/>
</dbReference>
<dbReference type="InterPro" id="IPR016181">
    <property type="entry name" value="Acyl_CoA_acyltransferase"/>
</dbReference>
<dbReference type="RefSeq" id="WP_331847409.1">
    <property type="nucleotide sequence ID" value="NZ_JAZHPZ010000007.1"/>
</dbReference>
<organism evidence="2 3">
    <name type="scientific">Paenibacillus haidiansis</name>
    <dbReference type="NCBI Taxonomy" id="1574488"/>
    <lineage>
        <taxon>Bacteria</taxon>
        <taxon>Bacillati</taxon>
        <taxon>Bacillota</taxon>
        <taxon>Bacilli</taxon>
        <taxon>Bacillales</taxon>
        <taxon>Paenibacillaceae</taxon>
        <taxon>Paenibacillus</taxon>
    </lineage>
</organism>
<proteinExistence type="predicted"/>
<sequence>MMRSAHSDFVLEGARLRIRPTLTDTELDYVLELEHHEENRRFIGNWTRRQHEEFSEDEDHLHLIIESKESGRPEGYMLIKGVCLNQGCIELTRLVVDSKGRGYGREAIQLVKDWAFSIAGAHRLQLDVRSINSRAKALYESEGFNQEGILRDCFKEEGGEGYTSLYLMSILEEEYRHV</sequence>
<dbReference type="SUPFAM" id="SSF55729">
    <property type="entry name" value="Acyl-CoA N-acyltransferases (Nat)"/>
    <property type="match status" value="1"/>
</dbReference>
<dbReference type="InterPro" id="IPR000182">
    <property type="entry name" value="GNAT_dom"/>
</dbReference>